<dbReference type="Pfam" id="PF00587">
    <property type="entry name" value="tRNA-synt_2b"/>
    <property type="match status" value="1"/>
</dbReference>
<evidence type="ECO:0000256" key="7">
    <source>
        <dbReference type="ARBA" id="ARBA00022840"/>
    </source>
</evidence>
<evidence type="ECO:0000256" key="9">
    <source>
        <dbReference type="ARBA" id="ARBA00022946"/>
    </source>
</evidence>
<dbReference type="STRING" id="1149755.A0A2J6RI75"/>
<dbReference type="PANTHER" id="PTHR11451:SF50">
    <property type="entry name" value="THREONINE--TRNA LIGASE, MITOCHONDRIAL"/>
    <property type="match status" value="1"/>
</dbReference>
<dbReference type="InterPro" id="IPR003697">
    <property type="entry name" value="Maf-like"/>
</dbReference>
<dbReference type="InterPro" id="IPR033728">
    <property type="entry name" value="ThrRS_core"/>
</dbReference>
<keyword evidence="4" id="KW-0436">Ligase</keyword>
<evidence type="ECO:0000256" key="14">
    <source>
        <dbReference type="SAM" id="MobiDB-lite"/>
    </source>
</evidence>
<evidence type="ECO:0000259" key="15">
    <source>
        <dbReference type="PROSITE" id="PS50862"/>
    </source>
</evidence>
<dbReference type="InterPro" id="IPR004154">
    <property type="entry name" value="Anticodon-bd"/>
</dbReference>
<accession>A0A2J6RI75</accession>
<sequence>MRSSTALRLLRSSSRGSHAGYRDRRKPLLFRNGYCSACEPEPNSPWKAATAATPTSPVPIPSGDHRQLAIEQELFITSKYSPGSPLFLPNGAKMFNKLTNFLRTQYADFGFEEVITPTIYKKSLWEKSGHWENYAEDMYAVTGRGASGETKGRQAEEDEEYGLKPMNCPGHCLIFASKKRSYRDLPIRYADFSPLHRNEVHGALSGLTRVRRFHQDDGHIFCRPSQIQEEISRTLEFVQLAYKTFSLGSYRLALSTRPADNFIGSIEEWDNAEAALRKSLVASGQRWVVNDGDGAFYGPKIDVILKDSDGKEHQTATIQLDFQLPKRFELEYQAPAPEMESRGLATTDASQLAVEGPVTPVLIHRAVLGSVERIMALLIEHYNGQWPFWLNPRQVLIATVNDSQPVVDFAENCRKIISGMKQLRGSKKAVPPYQHISVDIDASPRFLKKKISEAKRKRYAVIAVVGNQEAAANQLIVDFTAFPDFETTIGKHLALRHASASSEGATSESAKEGGLVEQTPYLTAKDLKSLAVKKLVPLAGEDSKDAPPAYEAAAIEHGPTRNGPPTPGSKPPPRGPFPLDIPVLNQLRGKRVILASASPRRKQILSTIGLQNLEITPSTKPESLSKEQLGPFEYVLQTATQKCLDVYTLALENSLKSIPDPALVISADTVIVTNAGRILEKPRSEKDHIGMLKMLRDQRVHKCYTAVVALAPREDARAPGYNIETTVEETKVVFAANVSDELIEAYVKTREGVDKAGGYGLQGMGSLLVDRIEGSWDNVVGLPLRATLALIEKAVLNQEDVELDEDEDDE</sequence>
<dbReference type="NCBIfam" id="TIGR00172">
    <property type="entry name" value="maf"/>
    <property type="match status" value="1"/>
</dbReference>
<evidence type="ECO:0000256" key="13">
    <source>
        <dbReference type="ARBA" id="ARBA00049515"/>
    </source>
</evidence>
<evidence type="ECO:0000256" key="6">
    <source>
        <dbReference type="ARBA" id="ARBA00022801"/>
    </source>
</evidence>
<dbReference type="PANTHER" id="PTHR11451">
    <property type="entry name" value="THREONINE-TRNA LIGASE"/>
    <property type="match status" value="1"/>
</dbReference>
<evidence type="ECO:0000256" key="10">
    <source>
        <dbReference type="ARBA" id="ARBA00023128"/>
    </source>
</evidence>
<dbReference type="EC" id="6.1.1.3" evidence="3"/>
<feature type="region of interest" description="Disordered" evidence="14">
    <location>
        <begin position="555"/>
        <end position="578"/>
    </location>
</feature>
<dbReference type="InterPro" id="IPR029001">
    <property type="entry name" value="ITPase-like_fam"/>
</dbReference>
<keyword evidence="10" id="KW-0496">Mitochondrion</keyword>
<dbReference type="Gene3D" id="3.30.930.10">
    <property type="entry name" value="Bira Bifunctional Protein, Domain 2"/>
    <property type="match status" value="1"/>
</dbReference>
<dbReference type="Gene3D" id="3.40.50.800">
    <property type="entry name" value="Anticodon-binding domain"/>
    <property type="match status" value="1"/>
</dbReference>
<dbReference type="CDD" id="cd00555">
    <property type="entry name" value="Maf"/>
    <property type="match status" value="1"/>
</dbReference>
<comment type="similarity">
    <text evidence="2">Belongs to the class-II aminoacyl-tRNA synthetase family.</text>
</comment>
<keyword evidence="11" id="KW-0030">Aminoacyl-tRNA synthetase</keyword>
<gene>
    <name evidence="16" type="ORF">L207DRAFT_431751</name>
</gene>
<dbReference type="Gene3D" id="3.90.950.10">
    <property type="match status" value="1"/>
</dbReference>
<evidence type="ECO:0000256" key="8">
    <source>
        <dbReference type="ARBA" id="ARBA00022917"/>
    </source>
</evidence>
<feature type="compositionally biased region" description="Low complexity" evidence="14">
    <location>
        <begin position="1"/>
        <end position="17"/>
    </location>
</feature>
<keyword evidence="17" id="KW-1185">Reference proteome</keyword>
<keyword evidence="9" id="KW-0809">Transit peptide</keyword>
<evidence type="ECO:0000256" key="1">
    <source>
        <dbReference type="ARBA" id="ARBA00004305"/>
    </source>
</evidence>
<dbReference type="OrthoDB" id="5423599at2759"/>
<dbReference type="GO" id="GO:0005759">
    <property type="term" value="C:mitochondrial matrix"/>
    <property type="evidence" value="ECO:0007669"/>
    <property type="project" value="UniProtKB-SubCell"/>
</dbReference>
<dbReference type="FunFam" id="3.30.930.10:FF:000039">
    <property type="entry name" value="Threonyl-tRNA synthetase, mitochondrial"/>
    <property type="match status" value="1"/>
</dbReference>
<evidence type="ECO:0000256" key="4">
    <source>
        <dbReference type="ARBA" id="ARBA00022598"/>
    </source>
</evidence>
<name>A0A2J6RI75_HYAVF</name>
<comment type="subcellular location">
    <subcellularLocation>
        <location evidence="1">Mitochondrion matrix</location>
    </subcellularLocation>
</comment>
<keyword evidence="6" id="KW-0378">Hydrolase</keyword>
<reference evidence="16 17" key="1">
    <citation type="submission" date="2016-04" db="EMBL/GenBank/DDBJ databases">
        <title>A degradative enzymes factory behind the ericoid mycorrhizal symbiosis.</title>
        <authorList>
            <consortium name="DOE Joint Genome Institute"/>
            <person name="Martino E."/>
            <person name="Morin E."/>
            <person name="Grelet G."/>
            <person name="Kuo A."/>
            <person name="Kohler A."/>
            <person name="Daghino S."/>
            <person name="Barry K."/>
            <person name="Choi C."/>
            <person name="Cichocki N."/>
            <person name="Clum A."/>
            <person name="Copeland A."/>
            <person name="Hainaut M."/>
            <person name="Haridas S."/>
            <person name="Labutti K."/>
            <person name="Lindquist E."/>
            <person name="Lipzen A."/>
            <person name="Khouja H.-R."/>
            <person name="Murat C."/>
            <person name="Ohm R."/>
            <person name="Olson A."/>
            <person name="Spatafora J."/>
            <person name="Veneault-Fourrey C."/>
            <person name="Henrissat B."/>
            <person name="Grigoriev I."/>
            <person name="Martin F."/>
            <person name="Perotto S."/>
        </authorList>
    </citation>
    <scope>NUCLEOTIDE SEQUENCE [LARGE SCALE GENOMIC DNA]</scope>
    <source>
        <strain evidence="16 17">F</strain>
    </source>
</reference>
<dbReference type="InterPro" id="IPR036621">
    <property type="entry name" value="Anticodon-bd_dom_sf"/>
</dbReference>
<dbReference type="SUPFAM" id="SSF52972">
    <property type="entry name" value="ITPase-like"/>
    <property type="match status" value="1"/>
</dbReference>
<dbReference type="InterPro" id="IPR002314">
    <property type="entry name" value="aa-tRNA-synt_IIb"/>
</dbReference>
<dbReference type="GO" id="GO:0004829">
    <property type="term" value="F:threonine-tRNA ligase activity"/>
    <property type="evidence" value="ECO:0007669"/>
    <property type="project" value="UniProtKB-EC"/>
</dbReference>
<evidence type="ECO:0000256" key="2">
    <source>
        <dbReference type="ARBA" id="ARBA00008226"/>
    </source>
</evidence>
<evidence type="ECO:0000313" key="17">
    <source>
        <dbReference type="Proteomes" id="UP000235786"/>
    </source>
</evidence>
<dbReference type="PROSITE" id="PS50862">
    <property type="entry name" value="AA_TRNA_LIGASE_II"/>
    <property type="match status" value="1"/>
</dbReference>
<dbReference type="SUPFAM" id="SSF52954">
    <property type="entry name" value="Class II aaRS ABD-related"/>
    <property type="match status" value="1"/>
</dbReference>
<dbReference type="InterPro" id="IPR045864">
    <property type="entry name" value="aa-tRNA-synth_II/BPL/LPL"/>
</dbReference>
<evidence type="ECO:0000313" key="16">
    <source>
        <dbReference type="EMBL" id="PMD38222.1"/>
    </source>
</evidence>
<dbReference type="NCBIfam" id="TIGR00418">
    <property type="entry name" value="thrS"/>
    <property type="match status" value="1"/>
</dbReference>
<keyword evidence="8" id="KW-0648">Protein biosynthesis</keyword>
<keyword evidence="5" id="KW-0547">Nucleotide-binding</keyword>
<feature type="compositionally biased region" description="Pro residues" evidence="14">
    <location>
        <begin position="562"/>
        <end position="576"/>
    </location>
</feature>
<organism evidence="16 17">
    <name type="scientific">Hyaloscypha variabilis (strain UAMH 11265 / GT02V1 / F)</name>
    <name type="common">Meliniomyces variabilis</name>
    <dbReference type="NCBI Taxonomy" id="1149755"/>
    <lineage>
        <taxon>Eukaryota</taxon>
        <taxon>Fungi</taxon>
        <taxon>Dikarya</taxon>
        <taxon>Ascomycota</taxon>
        <taxon>Pezizomycotina</taxon>
        <taxon>Leotiomycetes</taxon>
        <taxon>Helotiales</taxon>
        <taxon>Hyaloscyphaceae</taxon>
        <taxon>Hyaloscypha</taxon>
        <taxon>Hyaloscypha variabilis</taxon>
    </lineage>
</organism>
<feature type="domain" description="Aminoacyl-transfer RNA synthetases class-II family profile" evidence="15">
    <location>
        <begin position="89"/>
        <end position="387"/>
    </location>
</feature>
<proteinExistence type="inferred from homology"/>
<evidence type="ECO:0000256" key="11">
    <source>
        <dbReference type="ARBA" id="ARBA00023146"/>
    </source>
</evidence>
<protein>
    <recommendedName>
        <fullName evidence="3">threonine--tRNA ligase</fullName>
        <ecNumber evidence="3">6.1.1.3</ecNumber>
    </recommendedName>
    <alternativeName>
        <fullName evidence="12">Threonyl-tRNA synthetase</fullName>
    </alternativeName>
</protein>
<dbReference type="Pfam" id="PF02545">
    <property type="entry name" value="Maf"/>
    <property type="match status" value="1"/>
</dbReference>
<dbReference type="InterPro" id="IPR002320">
    <property type="entry name" value="Thr-tRNA-ligase_IIa"/>
</dbReference>
<evidence type="ECO:0000256" key="3">
    <source>
        <dbReference type="ARBA" id="ARBA00013163"/>
    </source>
</evidence>
<dbReference type="GO" id="GO:0006435">
    <property type="term" value="P:threonyl-tRNA aminoacylation"/>
    <property type="evidence" value="ECO:0007669"/>
    <property type="project" value="InterPro"/>
</dbReference>
<evidence type="ECO:0000256" key="5">
    <source>
        <dbReference type="ARBA" id="ARBA00022741"/>
    </source>
</evidence>
<comment type="catalytic activity">
    <reaction evidence="13">
        <text>tRNA(Thr) + L-threonine + ATP = L-threonyl-tRNA(Thr) + AMP + diphosphate + H(+)</text>
        <dbReference type="Rhea" id="RHEA:24624"/>
        <dbReference type="Rhea" id="RHEA-COMP:9670"/>
        <dbReference type="Rhea" id="RHEA-COMP:9704"/>
        <dbReference type="ChEBI" id="CHEBI:15378"/>
        <dbReference type="ChEBI" id="CHEBI:30616"/>
        <dbReference type="ChEBI" id="CHEBI:33019"/>
        <dbReference type="ChEBI" id="CHEBI:57926"/>
        <dbReference type="ChEBI" id="CHEBI:78442"/>
        <dbReference type="ChEBI" id="CHEBI:78534"/>
        <dbReference type="ChEBI" id="CHEBI:456215"/>
        <dbReference type="EC" id="6.1.1.3"/>
    </reaction>
</comment>
<dbReference type="Pfam" id="PF03129">
    <property type="entry name" value="HGTP_anticodon"/>
    <property type="match status" value="1"/>
</dbReference>
<dbReference type="GO" id="GO:0047429">
    <property type="term" value="F:nucleoside triphosphate diphosphatase activity"/>
    <property type="evidence" value="ECO:0007669"/>
    <property type="project" value="InterPro"/>
</dbReference>
<dbReference type="PRINTS" id="PR01047">
    <property type="entry name" value="TRNASYNTHTHR"/>
</dbReference>
<dbReference type="EMBL" id="KZ613948">
    <property type="protein sequence ID" value="PMD38222.1"/>
    <property type="molecule type" value="Genomic_DNA"/>
</dbReference>
<keyword evidence="7" id="KW-0067">ATP-binding</keyword>
<dbReference type="AlphaFoldDB" id="A0A2J6RI75"/>
<dbReference type="CDD" id="cd00771">
    <property type="entry name" value="ThrRS_core"/>
    <property type="match status" value="1"/>
</dbReference>
<feature type="region of interest" description="Disordered" evidence="14">
    <location>
        <begin position="1"/>
        <end position="20"/>
    </location>
</feature>
<dbReference type="GO" id="GO:0005524">
    <property type="term" value="F:ATP binding"/>
    <property type="evidence" value="ECO:0007669"/>
    <property type="project" value="UniProtKB-KW"/>
</dbReference>
<dbReference type="HAMAP" id="MF_00528">
    <property type="entry name" value="Maf"/>
    <property type="match status" value="1"/>
</dbReference>
<evidence type="ECO:0000256" key="12">
    <source>
        <dbReference type="ARBA" id="ARBA00031900"/>
    </source>
</evidence>
<dbReference type="SUPFAM" id="SSF55681">
    <property type="entry name" value="Class II aaRS and biotin synthetases"/>
    <property type="match status" value="1"/>
</dbReference>
<dbReference type="InterPro" id="IPR006195">
    <property type="entry name" value="aa-tRNA-synth_II"/>
</dbReference>
<dbReference type="Proteomes" id="UP000235786">
    <property type="component" value="Unassembled WGS sequence"/>
</dbReference>